<feature type="region of interest" description="Disordered" evidence="1">
    <location>
        <begin position="1"/>
        <end position="48"/>
    </location>
</feature>
<reference evidence="2 3" key="1">
    <citation type="submission" date="2024-02" db="EMBL/GenBank/DDBJ databases">
        <title>Chromosome-scale genome assembly of the rough periwinkle Littorina saxatilis.</title>
        <authorList>
            <person name="De Jode A."/>
            <person name="Faria R."/>
            <person name="Formenti G."/>
            <person name="Sims Y."/>
            <person name="Smith T.P."/>
            <person name="Tracey A."/>
            <person name="Wood J.M.D."/>
            <person name="Zagrodzka Z.B."/>
            <person name="Johannesson K."/>
            <person name="Butlin R.K."/>
            <person name="Leder E.H."/>
        </authorList>
    </citation>
    <scope>NUCLEOTIDE SEQUENCE [LARGE SCALE GENOMIC DNA]</scope>
    <source>
        <strain evidence="2">Snail1</strain>
        <tissue evidence="2">Muscle</tissue>
    </source>
</reference>
<evidence type="ECO:0000313" key="3">
    <source>
        <dbReference type="Proteomes" id="UP001374579"/>
    </source>
</evidence>
<evidence type="ECO:0000313" key="2">
    <source>
        <dbReference type="EMBL" id="KAK7110397.1"/>
    </source>
</evidence>
<dbReference type="EMBL" id="JBAMIC010000003">
    <property type="protein sequence ID" value="KAK7110397.1"/>
    <property type="molecule type" value="Genomic_DNA"/>
</dbReference>
<dbReference type="Proteomes" id="UP001374579">
    <property type="component" value="Unassembled WGS sequence"/>
</dbReference>
<proteinExistence type="predicted"/>
<evidence type="ECO:0000256" key="1">
    <source>
        <dbReference type="SAM" id="MobiDB-lite"/>
    </source>
</evidence>
<sequence>MGQVHGGPSQGAARHHTGQPRAASARIHGAGHRGDTGHGLVRAPAARASRSVQVRRVGNAKGGSLDDLLNALSAGQPILTFNAVYFNASARVVAAQKFEWECALTGKLDGGATNELITPPRFHNIKRDPFTGKLHTHDFILGSERARLFASNKGYEMNADPCWTPASADRTGRQTSVAHLIGAILNVHRVRVVVDDLSFDVDQVEVQGHTVTFGAAVYLDPASPGPFSNTSSKTVRLKASTDGKVSTCSTAPQSRQSYYETSYTASVTCFVDTRPWRLVFSVTTEADLQKAVQNGASLQIGLSNLHGTYALLTTRAVELYQTHVAAQMSGPARMDGVVCELMAVLVTSKGGVRMHEYQVKNASARVSVSNIVIDWFVDPFSP</sequence>
<dbReference type="AlphaFoldDB" id="A0AAN9BRP6"/>
<accession>A0AAN9BRP6</accession>
<protein>
    <submittedName>
        <fullName evidence="2">Uncharacterized protein</fullName>
    </submittedName>
</protein>
<keyword evidence="3" id="KW-1185">Reference proteome</keyword>
<organism evidence="2 3">
    <name type="scientific">Littorina saxatilis</name>
    <dbReference type="NCBI Taxonomy" id="31220"/>
    <lineage>
        <taxon>Eukaryota</taxon>
        <taxon>Metazoa</taxon>
        <taxon>Spiralia</taxon>
        <taxon>Lophotrochozoa</taxon>
        <taxon>Mollusca</taxon>
        <taxon>Gastropoda</taxon>
        <taxon>Caenogastropoda</taxon>
        <taxon>Littorinimorpha</taxon>
        <taxon>Littorinoidea</taxon>
        <taxon>Littorinidae</taxon>
        <taxon>Littorina</taxon>
    </lineage>
</organism>
<gene>
    <name evidence="2" type="ORF">V1264_014280</name>
</gene>
<name>A0AAN9BRP6_9CAEN</name>
<comment type="caution">
    <text evidence="2">The sequence shown here is derived from an EMBL/GenBank/DDBJ whole genome shotgun (WGS) entry which is preliminary data.</text>
</comment>